<evidence type="ECO:0000313" key="3">
    <source>
        <dbReference type="Proteomes" id="UP000260644"/>
    </source>
</evidence>
<protein>
    <submittedName>
        <fullName evidence="2">Uncharacterized protein</fullName>
    </submittedName>
</protein>
<dbReference type="RefSeq" id="WP_116977502.1">
    <property type="nucleotide sequence ID" value="NZ_QPMM01000011.1"/>
</dbReference>
<gene>
    <name evidence="2" type="ORF">DVR12_19620</name>
</gene>
<dbReference type="Proteomes" id="UP000260644">
    <property type="component" value="Unassembled WGS sequence"/>
</dbReference>
<keyword evidence="1" id="KW-0812">Transmembrane</keyword>
<dbReference type="OrthoDB" id="609779at2"/>
<accession>A0A3E1Y5B6</accession>
<feature type="transmembrane region" description="Helical" evidence="1">
    <location>
        <begin position="225"/>
        <end position="248"/>
    </location>
</feature>
<dbReference type="AlphaFoldDB" id="A0A3E1Y5B6"/>
<dbReference type="EMBL" id="QPMM01000011">
    <property type="protein sequence ID" value="RFS19941.1"/>
    <property type="molecule type" value="Genomic_DNA"/>
</dbReference>
<keyword evidence="1" id="KW-0472">Membrane</keyword>
<evidence type="ECO:0000313" key="2">
    <source>
        <dbReference type="EMBL" id="RFS19941.1"/>
    </source>
</evidence>
<keyword evidence="3" id="KW-1185">Reference proteome</keyword>
<feature type="transmembrane region" description="Helical" evidence="1">
    <location>
        <begin position="152"/>
        <end position="176"/>
    </location>
</feature>
<proteinExistence type="predicted"/>
<reference evidence="2 3" key="1">
    <citation type="submission" date="2018-07" db="EMBL/GenBank/DDBJ databases">
        <title>Chitinophaga K2CV101002-2 sp. nov., isolated from a monsoon evergreen broad-leaved forest soil.</title>
        <authorList>
            <person name="Lv Y."/>
        </authorList>
    </citation>
    <scope>NUCLEOTIDE SEQUENCE [LARGE SCALE GENOMIC DNA]</scope>
    <source>
        <strain evidence="2 3">GDMCC 1.1288</strain>
    </source>
</reference>
<dbReference type="GO" id="GO:0005886">
    <property type="term" value="C:plasma membrane"/>
    <property type="evidence" value="ECO:0007669"/>
    <property type="project" value="UniProtKB-SubCell"/>
</dbReference>
<dbReference type="Pfam" id="PF12679">
    <property type="entry name" value="ABC2_membrane_2"/>
    <property type="match status" value="1"/>
</dbReference>
<feature type="transmembrane region" description="Helical" evidence="1">
    <location>
        <begin position="122"/>
        <end position="146"/>
    </location>
</feature>
<feature type="transmembrane region" description="Helical" evidence="1">
    <location>
        <begin position="12"/>
        <end position="37"/>
    </location>
</feature>
<organism evidence="2 3">
    <name type="scientific">Chitinophaga silvatica</name>
    <dbReference type="NCBI Taxonomy" id="2282649"/>
    <lineage>
        <taxon>Bacteria</taxon>
        <taxon>Pseudomonadati</taxon>
        <taxon>Bacteroidota</taxon>
        <taxon>Chitinophagia</taxon>
        <taxon>Chitinophagales</taxon>
        <taxon>Chitinophagaceae</taxon>
        <taxon>Chitinophaga</taxon>
    </lineage>
</organism>
<comment type="caution">
    <text evidence="2">The sequence shown here is derived from an EMBL/GenBank/DDBJ whole genome shotgun (WGS) entry which is preliminary data.</text>
</comment>
<feature type="transmembrane region" description="Helical" evidence="1">
    <location>
        <begin position="269"/>
        <end position="292"/>
    </location>
</feature>
<feature type="transmembrane region" description="Helical" evidence="1">
    <location>
        <begin position="77"/>
        <end position="94"/>
    </location>
</feature>
<name>A0A3E1Y5B6_9BACT</name>
<keyword evidence="1" id="KW-1133">Transmembrane helix</keyword>
<feature type="transmembrane region" description="Helical" evidence="1">
    <location>
        <begin position="183"/>
        <end position="205"/>
    </location>
</feature>
<feature type="transmembrane region" description="Helical" evidence="1">
    <location>
        <begin position="751"/>
        <end position="769"/>
    </location>
</feature>
<sequence length="774" mass="86958">MRVVFNIARAELRYFFFSPIAWFVLIIFLMSSAGIIMGNLADTALEQDTMLELQGDAFSGFLNIPLTKLVIGKGLDTLLMIFFLFIPLLTMGVINREYAAGTIKLLHSSPVKTRQIILGKFLGVYSFVCLMILIFLTEVIVLTFSIKNVEFLHIMAMVLGFFLLAAMYVAVGIFISSLTAYPIVAGIGTFAGLIMFTSLALMFQGTDYLRDVTYFLSSSGRVENLLFGLITTKDLVYFLSITALFIIFTIIKTKSVTESKSWRVSAGRYLIALAITVVILVVTSLHGLIGYWDVTRSKINTLHENTQGVLKQLDGSPLKITLYTNLLGYNLGSGLPTARNNYLWNFWAKYRRFYNNMEFEYVYYYDVNKGDSSVFLMYPGKSIDEIAEKYAEMFKTNLSGYKKPAEIRSLIDLESESKGLLMQVEYKGKKTFLRTYQDPEVFPNEKHVSGSLLRIINDTTPTFKFLTGHYERSPLKSGEREYGNHTVNKASRGALINLGLNFDTIPVLSSNNFNHDDVLVISDPKTILDKAIIDSVKQYIDKGGNAMFYSEPGKQFIMNPILNHVGVNADEGIIVQVNPQDMPHKFAGLISKKGTDMADEQSFFYFRNGIIKTCKTAITGASVLSYSDTTGFKVEQITTLHNNENTWVERGVLVVDSAAPVFNTAEGDYRKEAPYTVGLQLTRKIGNKLQKIIISSDADMMSLIKGDGMDYGNAFYSYTVDNRLPVYHNFKVPTDIWLTIKKVPAKTLKTVLQYVIPALILVAGIVILIRRKRK</sequence>
<dbReference type="GO" id="GO:0140359">
    <property type="term" value="F:ABC-type transporter activity"/>
    <property type="evidence" value="ECO:0007669"/>
    <property type="project" value="InterPro"/>
</dbReference>
<evidence type="ECO:0000256" key="1">
    <source>
        <dbReference type="SAM" id="Phobius"/>
    </source>
</evidence>